<name>A0A517Z9M2_9PLAN</name>
<sequence length="435" mass="47938">MSIEPFRFIHATNVRLDEPLQRTGPLEEDARQIAEDATLIAFDRIVESCIDRDVDFLLLTGNVFVAEAFTVRARIALERGLALLADADVPVYVTCGDADPLTAWQGRITDPGNLTLLSSTDDDPVAALRDGRVLASLFVVATPGIDESALSLSGPAIFRIPDSTTWQVGLLGAGSGAEVYPGEMQQDSSDGLSRVDELVRIAIEGGANYLAVGEGTARATLKLNGGIAHDPGRPQGMCPNDTGVHGCTLVEVSEDGRARLTQIPTAAVRWESYSIEVDDDTSWDALVEAMQLQLMEAEPQPGEEVWLIDWHLAGAGQTLQALCEEHAQRELVELVEAELESAETPRRQHRFHIETTCSALDLEENRAWAAWQEVLRTESGRFLGSLRREVHDSDWSRSEWGRRIRNSLDDIENQQIVEQGERIGRKWLGHGREMQ</sequence>
<dbReference type="AlphaFoldDB" id="A0A517Z9M2"/>
<dbReference type="Gene3D" id="3.60.21.10">
    <property type="match status" value="1"/>
</dbReference>
<dbReference type="RefSeq" id="WP_145370335.1">
    <property type="nucleotide sequence ID" value="NZ_CP036275.1"/>
</dbReference>
<reference evidence="1 2" key="1">
    <citation type="submission" date="2019-02" db="EMBL/GenBank/DDBJ databases">
        <title>Deep-cultivation of Planctomycetes and their phenomic and genomic characterization uncovers novel biology.</title>
        <authorList>
            <person name="Wiegand S."/>
            <person name="Jogler M."/>
            <person name="Boedeker C."/>
            <person name="Pinto D."/>
            <person name="Vollmers J."/>
            <person name="Rivas-Marin E."/>
            <person name="Kohn T."/>
            <person name="Peeters S.H."/>
            <person name="Heuer A."/>
            <person name="Rast P."/>
            <person name="Oberbeckmann S."/>
            <person name="Bunk B."/>
            <person name="Jeske O."/>
            <person name="Meyerdierks A."/>
            <person name="Storesund J.E."/>
            <person name="Kallscheuer N."/>
            <person name="Luecker S."/>
            <person name="Lage O.M."/>
            <person name="Pohl T."/>
            <person name="Merkel B.J."/>
            <person name="Hornburger P."/>
            <person name="Mueller R.-W."/>
            <person name="Bruemmer F."/>
            <person name="Labrenz M."/>
            <person name="Spormann A.M."/>
            <person name="Op den Camp H."/>
            <person name="Overmann J."/>
            <person name="Amann R."/>
            <person name="Jetten M.S.M."/>
            <person name="Mascher T."/>
            <person name="Medema M.H."/>
            <person name="Devos D.P."/>
            <person name="Kaster A.-K."/>
            <person name="Ovreas L."/>
            <person name="Rohde M."/>
            <person name="Galperin M.Y."/>
            <person name="Jogler C."/>
        </authorList>
    </citation>
    <scope>NUCLEOTIDE SEQUENCE [LARGE SCALE GENOMIC DNA]</scope>
    <source>
        <strain evidence="1 2">Mal4</strain>
    </source>
</reference>
<dbReference type="Proteomes" id="UP000320496">
    <property type="component" value="Chromosome"/>
</dbReference>
<dbReference type="OrthoDB" id="208387at2"/>
<evidence type="ECO:0000313" key="1">
    <source>
        <dbReference type="EMBL" id="QDU39120.1"/>
    </source>
</evidence>
<accession>A0A517Z9M2</accession>
<organism evidence="1 2">
    <name type="scientific">Maioricimonas rarisocia</name>
    <dbReference type="NCBI Taxonomy" id="2528026"/>
    <lineage>
        <taxon>Bacteria</taxon>
        <taxon>Pseudomonadati</taxon>
        <taxon>Planctomycetota</taxon>
        <taxon>Planctomycetia</taxon>
        <taxon>Planctomycetales</taxon>
        <taxon>Planctomycetaceae</taxon>
        <taxon>Maioricimonas</taxon>
    </lineage>
</organism>
<gene>
    <name evidence="1" type="primary">yhaO_3</name>
    <name evidence="1" type="ORF">Mal4_34550</name>
</gene>
<keyword evidence="2" id="KW-1185">Reference proteome</keyword>
<evidence type="ECO:0000313" key="2">
    <source>
        <dbReference type="Proteomes" id="UP000320496"/>
    </source>
</evidence>
<dbReference type="PANTHER" id="PTHR30337:SF7">
    <property type="entry name" value="PHOSPHOESTERASE"/>
    <property type="match status" value="1"/>
</dbReference>
<dbReference type="InterPro" id="IPR050535">
    <property type="entry name" value="DNA_Repair-Maintenance_Comp"/>
</dbReference>
<protein>
    <submittedName>
        <fullName evidence="1">Putative metallophosphoesterase YhaO</fullName>
    </submittedName>
</protein>
<dbReference type="EMBL" id="CP036275">
    <property type="protein sequence ID" value="QDU39120.1"/>
    <property type="molecule type" value="Genomic_DNA"/>
</dbReference>
<dbReference type="SUPFAM" id="SSF56300">
    <property type="entry name" value="Metallo-dependent phosphatases"/>
    <property type="match status" value="1"/>
</dbReference>
<proteinExistence type="predicted"/>
<dbReference type="InterPro" id="IPR029052">
    <property type="entry name" value="Metallo-depent_PP-like"/>
</dbReference>
<dbReference type="PANTHER" id="PTHR30337">
    <property type="entry name" value="COMPONENT OF ATP-DEPENDENT DSDNA EXONUCLEASE"/>
    <property type="match status" value="1"/>
</dbReference>
<dbReference type="KEGG" id="mri:Mal4_34550"/>